<protein>
    <submittedName>
        <fullName evidence="3">Type II toxin-antitoxin system PemK/MazF family toxin</fullName>
    </submittedName>
</protein>
<evidence type="ECO:0000256" key="1">
    <source>
        <dbReference type="ARBA" id="ARBA00007521"/>
    </source>
</evidence>
<dbReference type="InterPro" id="IPR011067">
    <property type="entry name" value="Plasmid_toxin/cell-grow_inhib"/>
</dbReference>
<dbReference type="RefSeq" id="WP_004840016.1">
    <property type="nucleotide sequence ID" value="NZ_BAABXV010000001.1"/>
</dbReference>
<reference evidence="3" key="1">
    <citation type="submission" date="2022-11" db="EMBL/GenBank/DDBJ databases">
        <title>Temperate bacteriophages infecting mucin-degrading bacterium Ruminococcus gnavus from the human gut.</title>
        <authorList>
            <person name="Buttimer C."/>
        </authorList>
    </citation>
    <scope>NUCLEOTIDE SEQUENCE</scope>
    <source>
        <strain evidence="3">CCUG 49994</strain>
    </source>
</reference>
<dbReference type="GO" id="GO:0004521">
    <property type="term" value="F:RNA endonuclease activity"/>
    <property type="evidence" value="ECO:0007669"/>
    <property type="project" value="TreeGrafter"/>
</dbReference>
<dbReference type="PANTHER" id="PTHR33988:SF2">
    <property type="entry name" value="ENDORIBONUCLEASE MAZF"/>
    <property type="match status" value="1"/>
</dbReference>
<dbReference type="Pfam" id="PF02452">
    <property type="entry name" value="PemK_toxin"/>
    <property type="match status" value="1"/>
</dbReference>
<dbReference type="SUPFAM" id="SSF50118">
    <property type="entry name" value="Cell growth inhibitor/plasmid maintenance toxic component"/>
    <property type="match status" value="1"/>
</dbReference>
<dbReference type="AlphaFoldDB" id="A0A396G7G0"/>
<dbReference type="GeneID" id="57432486"/>
<dbReference type="Proteomes" id="UP001079535">
    <property type="component" value="Unassembled WGS sequence"/>
</dbReference>
<evidence type="ECO:0000313" key="3">
    <source>
        <dbReference type="EMBL" id="MCZ0666584.1"/>
    </source>
</evidence>
<dbReference type="GO" id="GO:0006402">
    <property type="term" value="P:mRNA catabolic process"/>
    <property type="evidence" value="ECO:0007669"/>
    <property type="project" value="TreeGrafter"/>
</dbReference>
<proteinExistence type="inferred from homology"/>
<evidence type="ECO:0000256" key="2">
    <source>
        <dbReference type="ARBA" id="ARBA00022649"/>
    </source>
</evidence>
<dbReference type="PANTHER" id="PTHR33988">
    <property type="entry name" value="ENDORIBONUCLEASE MAZF-RELATED"/>
    <property type="match status" value="1"/>
</dbReference>
<dbReference type="EMBL" id="JAPRAY010000003">
    <property type="protein sequence ID" value="MCZ0666584.1"/>
    <property type="molecule type" value="Genomic_DNA"/>
</dbReference>
<comment type="similarity">
    <text evidence="1">Belongs to the PemK/MazF family.</text>
</comment>
<dbReference type="InterPro" id="IPR003477">
    <property type="entry name" value="PemK-like"/>
</dbReference>
<gene>
    <name evidence="3" type="ORF">OZZ17_03410</name>
</gene>
<dbReference type="GO" id="GO:0003677">
    <property type="term" value="F:DNA binding"/>
    <property type="evidence" value="ECO:0007669"/>
    <property type="project" value="InterPro"/>
</dbReference>
<organism evidence="3 4">
    <name type="scientific">Mediterraneibacter gnavus</name>
    <name type="common">Ruminococcus gnavus</name>
    <dbReference type="NCBI Taxonomy" id="33038"/>
    <lineage>
        <taxon>Bacteria</taxon>
        <taxon>Bacillati</taxon>
        <taxon>Bacillota</taxon>
        <taxon>Clostridia</taxon>
        <taxon>Lachnospirales</taxon>
        <taxon>Lachnospiraceae</taxon>
        <taxon>Mediterraneibacter</taxon>
    </lineage>
</organism>
<keyword evidence="2" id="KW-1277">Toxin-antitoxin system</keyword>
<evidence type="ECO:0000313" key="4">
    <source>
        <dbReference type="Proteomes" id="UP001079535"/>
    </source>
</evidence>
<comment type="caution">
    <text evidence="3">The sequence shown here is derived from an EMBL/GenBank/DDBJ whole genome shotgun (WGS) entry which is preliminary data.</text>
</comment>
<name>A0A396G7G0_MEDGN</name>
<accession>A0A396G7G0</accession>
<dbReference type="GO" id="GO:0016075">
    <property type="term" value="P:rRNA catabolic process"/>
    <property type="evidence" value="ECO:0007669"/>
    <property type="project" value="TreeGrafter"/>
</dbReference>
<sequence length="123" mass="13700">MKIKFEKFDIVMVDFGDNTIGSEQGGKRPAIIVQNDIGNHFAATTIVIPFSTKLKKINQPTHTLIKKGRGTGLVKDSIVLCECIRNISELRIEKYLGKITSMDDKRAIKIACDANFMWGDDVA</sequence>
<dbReference type="Gene3D" id="2.30.30.110">
    <property type="match status" value="1"/>
</dbReference>